<feature type="compositionally biased region" description="Basic and acidic residues" evidence="1">
    <location>
        <begin position="652"/>
        <end position="668"/>
    </location>
</feature>
<protein>
    <submittedName>
        <fullName evidence="2">Uncharacterized protein</fullName>
    </submittedName>
</protein>
<gene>
    <name evidence="2" type="ORF">VTL71DRAFT_5056</name>
</gene>
<feature type="compositionally biased region" description="Low complexity" evidence="1">
    <location>
        <begin position="1102"/>
        <end position="1117"/>
    </location>
</feature>
<organism evidence="2 3">
    <name type="scientific">Oculimacula yallundae</name>
    <dbReference type="NCBI Taxonomy" id="86028"/>
    <lineage>
        <taxon>Eukaryota</taxon>
        <taxon>Fungi</taxon>
        <taxon>Dikarya</taxon>
        <taxon>Ascomycota</taxon>
        <taxon>Pezizomycotina</taxon>
        <taxon>Leotiomycetes</taxon>
        <taxon>Helotiales</taxon>
        <taxon>Ploettnerulaceae</taxon>
        <taxon>Oculimacula</taxon>
    </lineage>
</organism>
<reference evidence="2 3" key="1">
    <citation type="journal article" date="2024" name="Commun. Biol.">
        <title>Comparative genomic analysis of thermophilic fungi reveals convergent evolutionary adaptations and gene losses.</title>
        <authorList>
            <person name="Steindorff A.S."/>
            <person name="Aguilar-Pontes M.V."/>
            <person name="Robinson A.J."/>
            <person name="Andreopoulos B."/>
            <person name="LaButti K."/>
            <person name="Kuo A."/>
            <person name="Mondo S."/>
            <person name="Riley R."/>
            <person name="Otillar R."/>
            <person name="Haridas S."/>
            <person name="Lipzen A."/>
            <person name="Grimwood J."/>
            <person name="Schmutz J."/>
            <person name="Clum A."/>
            <person name="Reid I.D."/>
            <person name="Moisan M.C."/>
            <person name="Butler G."/>
            <person name="Nguyen T.T.M."/>
            <person name="Dewar K."/>
            <person name="Conant G."/>
            <person name="Drula E."/>
            <person name="Henrissat B."/>
            <person name="Hansel C."/>
            <person name="Singer S."/>
            <person name="Hutchinson M.I."/>
            <person name="de Vries R.P."/>
            <person name="Natvig D.O."/>
            <person name="Powell A.J."/>
            <person name="Tsang A."/>
            <person name="Grigoriev I.V."/>
        </authorList>
    </citation>
    <scope>NUCLEOTIDE SEQUENCE [LARGE SCALE GENOMIC DNA]</scope>
    <source>
        <strain evidence="2 3">CBS 494.80</strain>
    </source>
</reference>
<comment type="caution">
    <text evidence="2">The sequence shown here is derived from an EMBL/GenBank/DDBJ whole genome shotgun (WGS) entry which is preliminary data.</text>
</comment>
<feature type="region of interest" description="Disordered" evidence="1">
    <location>
        <begin position="997"/>
        <end position="1081"/>
    </location>
</feature>
<accession>A0ABR4C012</accession>
<feature type="compositionally biased region" description="Polar residues" evidence="1">
    <location>
        <begin position="382"/>
        <end position="399"/>
    </location>
</feature>
<feature type="compositionally biased region" description="Polar residues" evidence="1">
    <location>
        <begin position="1003"/>
        <end position="1012"/>
    </location>
</feature>
<name>A0ABR4C012_9HELO</name>
<evidence type="ECO:0000313" key="3">
    <source>
        <dbReference type="Proteomes" id="UP001595075"/>
    </source>
</evidence>
<feature type="compositionally biased region" description="Polar residues" evidence="1">
    <location>
        <begin position="96"/>
        <end position="123"/>
    </location>
</feature>
<feature type="compositionally biased region" description="Low complexity" evidence="1">
    <location>
        <begin position="1024"/>
        <end position="1035"/>
    </location>
</feature>
<feature type="region of interest" description="Disordered" evidence="1">
    <location>
        <begin position="240"/>
        <end position="346"/>
    </location>
</feature>
<sequence length="1312" mass="141241">MVDSRPKRKSAAKAESENKRIAVLSRDPLEATDLLTQDDVVEKERPAPQRRSSVKAEASSKKTLERSPPVEQPSSGTPGSAQVQVVIQQPSSSKSNDTAPPSDQSNNISSQSKAQNTAPTGPIQQPVLARPRPSMPNIRATGSFIQQRPPPSNVTGPGVIRPNLQAPTQFRHSAGPYPGPSPTSKPTLTQQVMSMNHGTRHPPQQNADAAFSCPAAVYPQSTSSIDTHFDAASLVQRAVTKSSGGTTTSQALASHATAAQSMRKKISPEERERMLNVARQMSGQPLQHDPRFQTAGTSQLHPIQAQPSQHARPRTSSFPPGQPAGLANVSSPKPNQHSGVSPVQALVNTNRPAVNVEVPGHLVLKSNGPQNAPANFAVPSPHSHQASGAPNGSTSSLAPQSRAKNEVSMRSMPPPPNRRRSNSAGAALSTARVPVAPFPHFTLTPPSQPGHPNPMGGKPPFDSPRPFDVPGGNSGTRPRFKINFDPNTMARDQLLDDSDATVSPSPLKGSGPLTAYSVPPIPLFNKARTAPLLSSIEDSDATVSPSPLKGSVPQKSYSVPPVPLSAMAQPAPVGPVSPRTPSDTDVPNQAQMEAGSSPPITIAARLESLVEDSGEAMVVPSQHEYGPDSALMSDQEPLVRQRNIDFQYKPDPPYRAEHEGIRQQREETPAGFDQLLDGDNEEVVEDHGLGSSSVPVMLPGSNNDDFPLQHPHQEEEENEMPVQQQNDHLEKQLQIAMESLADRFKIRNDAMSSMPNRSPEDDEEVRLSSSFLKTLENLKIGRALDKSMASDKGVPAEDDSSCWMNSVPACLAVTLLPASTEVAIRSQPQPFHEMMAGNDDDGCVFCLYECSFGISDSRVWLPEEASIGYCAECHEETQEVFRLWEGEYKLPHGLHDKAKEKYKLLVEKQATTPLKELGDALDYKLQYKTEMSSAGRQDAINNASRLYVKDADKSRREQRKEIKTSSYVRNLARGGKLPLRRAVSGGETSRKDLAASVRRLSESLGSNAQQMGYPNGKERPGPSPLSTYTPTLPSSAQIQNQVTRTGWLNGTPSALPVVSAPDPRETMMSQAEPQSGSMTPNSAAFMGVLKLSVPPGTNVSNSATPSGSGTTKGSATTFPPPPLSNNNTPASHDTSSRPPSTSAQPTGPSGIPRYFSAAPSSSFLNLPPRPSNTGPSFCRSCPWRQIDFTKAKICTACRDCKFLICSHKHHTSFRPLVDMPGVFDGKSLVHGVGRVGPDGKFIADGRYSNCMVCTGTATHRCFGCPLRLCGECVTKLTMMSKGKIGELLNCFNMQREHIRNDAFLLRSDNKGY</sequence>
<feature type="compositionally biased region" description="Polar residues" evidence="1">
    <location>
        <begin position="1036"/>
        <end position="1052"/>
    </location>
</feature>
<dbReference type="CDD" id="cd19757">
    <property type="entry name" value="Bbox1"/>
    <property type="match status" value="1"/>
</dbReference>
<feature type="compositionally biased region" description="Polar residues" evidence="1">
    <location>
        <begin position="1067"/>
        <end position="1081"/>
    </location>
</feature>
<keyword evidence="3" id="KW-1185">Reference proteome</keyword>
<evidence type="ECO:0000313" key="2">
    <source>
        <dbReference type="EMBL" id="KAL2063251.1"/>
    </source>
</evidence>
<proteinExistence type="predicted"/>
<feature type="compositionally biased region" description="Polar residues" evidence="1">
    <location>
        <begin position="1124"/>
        <end position="1147"/>
    </location>
</feature>
<dbReference type="Proteomes" id="UP001595075">
    <property type="component" value="Unassembled WGS sequence"/>
</dbReference>
<feature type="region of interest" description="Disordered" evidence="1">
    <location>
        <begin position="536"/>
        <end position="599"/>
    </location>
</feature>
<dbReference type="EMBL" id="JAZHXI010000015">
    <property type="protein sequence ID" value="KAL2063251.1"/>
    <property type="molecule type" value="Genomic_DNA"/>
</dbReference>
<feature type="compositionally biased region" description="Polar residues" evidence="1">
    <location>
        <begin position="579"/>
        <end position="591"/>
    </location>
</feature>
<feature type="region of interest" description="Disordered" evidence="1">
    <location>
        <begin position="358"/>
        <end position="520"/>
    </location>
</feature>
<feature type="compositionally biased region" description="Polar residues" evidence="1">
    <location>
        <begin position="294"/>
        <end position="319"/>
    </location>
</feature>
<feature type="region of interest" description="Disordered" evidence="1">
    <location>
        <begin position="1"/>
        <end position="188"/>
    </location>
</feature>
<feature type="compositionally biased region" description="Polar residues" evidence="1">
    <location>
        <begin position="240"/>
        <end position="260"/>
    </location>
</feature>
<feature type="compositionally biased region" description="Low complexity" evidence="1">
    <location>
        <begin position="80"/>
        <end position="95"/>
    </location>
</feature>
<feature type="compositionally biased region" description="Basic residues" evidence="1">
    <location>
        <begin position="1"/>
        <end position="11"/>
    </location>
</feature>
<feature type="region of interest" description="Disordered" evidence="1">
    <location>
        <begin position="1096"/>
        <end position="1154"/>
    </location>
</feature>
<feature type="region of interest" description="Disordered" evidence="1">
    <location>
        <begin position="647"/>
        <end position="674"/>
    </location>
</feature>
<feature type="compositionally biased region" description="Polar residues" evidence="1">
    <location>
        <begin position="328"/>
        <end position="346"/>
    </location>
</feature>
<evidence type="ECO:0000256" key="1">
    <source>
        <dbReference type="SAM" id="MobiDB-lite"/>
    </source>
</evidence>